<dbReference type="HOGENOM" id="CLU_2392681_0_0_1"/>
<reference evidence="4" key="2">
    <citation type="submission" date="2012-11" db="EMBL/GenBank/DDBJ databases">
        <authorList>
            <person name="Kuo A."/>
            <person name="Curtis B.A."/>
            <person name="Tanifuji G."/>
            <person name="Burki F."/>
            <person name="Gruber A."/>
            <person name="Irimia M."/>
            <person name="Maruyama S."/>
            <person name="Arias M.C."/>
            <person name="Ball S.G."/>
            <person name="Gile G.H."/>
            <person name="Hirakawa Y."/>
            <person name="Hopkins J.F."/>
            <person name="Rensing S.A."/>
            <person name="Schmutz J."/>
            <person name="Symeonidi A."/>
            <person name="Elias M."/>
            <person name="Eveleigh R.J."/>
            <person name="Herman E.K."/>
            <person name="Klute M.J."/>
            <person name="Nakayama T."/>
            <person name="Obornik M."/>
            <person name="Reyes-Prieto A."/>
            <person name="Armbrust E.V."/>
            <person name="Aves S.J."/>
            <person name="Beiko R.G."/>
            <person name="Coutinho P."/>
            <person name="Dacks J.B."/>
            <person name="Durnford D.G."/>
            <person name="Fast N.M."/>
            <person name="Green B.R."/>
            <person name="Grisdale C."/>
            <person name="Hempe F."/>
            <person name="Henrissat B."/>
            <person name="Hoppner M.P."/>
            <person name="Ishida K.-I."/>
            <person name="Kim E."/>
            <person name="Koreny L."/>
            <person name="Kroth P.G."/>
            <person name="Liu Y."/>
            <person name="Malik S.-B."/>
            <person name="Maier U.G."/>
            <person name="McRose D."/>
            <person name="Mock T."/>
            <person name="Neilson J.A."/>
            <person name="Onodera N.T."/>
            <person name="Poole A.M."/>
            <person name="Pritham E.J."/>
            <person name="Richards T.A."/>
            <person name="Rocap G."/>
            <person name="Roy S.W."/>
            <person name="Sarai C."/>
            <person name="Schaack S."/>
            <person name="Shirato S."/>
            <person name="Slamovits C.H."/>
            <person name="Spencer D.F."/>
            <person name="Suzuki S."/>
            <person name="Worden A.Z."/>
            <person name="Zauner S."/>
            <person name="Barry K."/>
            <person name="Bell C."/>
            <person name="Bharti A.K."/>
            <person name="Crow J.A."/>
            <person name="Grimwood J."/>
            <person name="Kramer R."/>
            <person name="Lindquist E."/>
            <person name="Lucas S."/>
            <person name="Salamov A."/>
            <person name="McFadden G.I."/>
            <person name="Lane C.E."/>
            <person name="Keeling P.J."/>
            <person name="Gray M.W."/>
            <person name="Grigoriev I.V."/>
            <person name="Archibald J.M."/>
        </authorList>
    </citation>
    <scope>NUCLEOTIDE SEQUENCE</scope>
    <source>
        <strain evidence="4">CCMP2712</strain>
    </source>
</reference>
<proteinExistence type="predicted"/>
<feature type="chain" id="PRO_5008770152" evidence="1">
    <location>
        <begin position="29"/>
        <end position="94"/>
    </location>
</feature>
<dbReference type="GeneID" id="17293756"/>
<reference evidence="2 4" key="1">
    <citation type="journal article" date="2012" name="Nature">
        <title>Algal genomes reveal evolutionary mosaicism and the fate of nucleomorphs.</title>
        <authorList>
            <consortium name="DOE Joint Genome Institute"/>
            <person name="Curtis B.A."/>
            <person name="Tanifuji G."/>
            <person name="Burki F."/>
            <person name="Gruber A."/>
            <person name="Irimia M."/>
            <person name="Maruyama S."/>
            <person name="Arias M.C."/>
            <person name="Ball S.G."/>
            <person name="Gile G.H."/>
            <person name="Hirakawa Y."/>
            <person name="Hopkins J.F."/>
            <person name="Kuo A."/>
            <person name="Rensing S.A."/>
            <person name="Schmutz J."/>
            <person name="Symeonidi A."/>
            <person name="Elias M."/>
            <person name="Eveleigh R.J."/>
            <person name="Herman E.K."/>
            <person name="Klute M.J."/>
            <person name="Nakayama T."/>
            <person name="Obornik M."/>
            <person name="Reyes-Prieto A."/>
            <person name="Armbrust E.V."/>
            <person name="Aves S.J."/>
            <person name="Beiko R.G."/>
            <person name="Coutinho P."/>
            <person name="Dacks J.B."/>
            <person name="Durnford D.G."/>
            <person name="Fast N.M."/>
            <person name="Green B.R."/>
            <person name="Grisdale C.J."/>
            <person name="Hempel F."/>
            <person name="Henrissat B."/>
            <person name="Hoppner M.P."/>
            <person name="Ishida K."/>
            <person name="Kim E."/>
            <person name="Koreny L."/>
            <person name="Kroth P.G."/>
            <person name="Liu Y."/>
            <person name="Malik S.B."/>
            <person name="Maier U.G."/>
            <person name="McRose D."/>
            <person name="Mock T."/>
            <person name="Neilson J.A."/>
            <person name="Onodera N.T."/>
            <person name="Poole A.M."/>
            <person name="Pritham E.J."/>
            <person name="Richards T.A."/>
            <person name="Rocap G."/>
            <person name="Roy S.W."/>
            <person name="Sarai C."/>
            <person name="Schaack S."/>
            <person name="Shirato S."/>
            <person name="Slamovits C.H."/>
            <person name="Spencer D.F."/>
            <person name="Suzuki S."/>
            <person name="Worden A.Z."/>
            <person name="Zauner S."/>
            <person name="Barry K."/>
            <person name="Bell C."/>
            <person name="Bharti A.K."/>
            <person name="Crow J.A."/>
            <person name="Grimwood J."/>
            <person name="Kramer R."/>
            <person name="Lindquist E."/>
            <person name="Lucas S."/>
            <person name="Salamov A."/>
            <person name="McFadden G.I."/>
            <person name="Lane C.E."/>
            <person name="Keeling P.J."/>
            <person name="Gray M.W."/>
            <person name="Grigoriev I.V."/>
            <person name="Archibald J.M."/>
        </authorList>
    </citation>
    <scope>NUCLEOTIDE SEQUENCE</scope>
    <source>
        <strain evidence="2 4">CCMP2712</strain>
    </source>
</reference>
<reference evidence="3" key="3">
    <citation type="submission" date="2016-03" db="UniProtKB">
        <authorList>
            <consortium name="EnsemblProtists"/>
        </authorList>
    </citation>
    <scope>IDENTIFICATION</scope>
</reference>
<sequence>MLRSRLSPSSFILVSTLFIGSSYDTVQGHADSCYPSTAHRDQTLLAFSLCHGGLYVGIADLSKKLPPLSRSRPATALHVQAGMKDWIKKVVFGD</sequence>
<keyword evidence="4" id="KW-1185">Reference proteome</keyword>
<keyword evidence="1" id="KW-0732">Signal</keyword>
<evidence type="ECO:0000256" key="1">
    <source>
        <dbReference type="SAM" id="SignalP"/>
    </source>
</evidence>
<organism evidence="2">
    <name type="scientific">Guillardia theta (strain CCMP2712)</name>
    <name type="common">Cryptophyte</name>
    <dbReference type="NCBI Taxonomy" id="905079"/>
    <lineage>
        <taxon>Eukaryota</taxon>
        <taxon>Cryptophyceae</taxon>
        <taxon>Pyrenomonadales</taxon>
        <taxon>Geminigeraceae</taxon>
        <taxon>Guillardia</taxon>
    </lineage>
</organism>
<name>L1ILG9_GUITC</name>
<accession>L1ILG9</accession>
<dbReference type="Proteomes" id="UP000011087">
    <property type="component" value="Unassembled WGS sequence"/>
</dbReference>
<evidence type="ECO:0000313" key="2">
    <source>
        <dbReference type="EMBL" id="EKX36967.1"/>
    </source>
</evidence>
<protein>
    <submittedName>
        <fullName evidence="2 3">Uncharacterized protein</fullName>
    </submittedName>
</protein>
<dbReference type="RefSeq" id="XP_005823947.1">
    <property type="nucleotide sequence ID" value="XM_005823890.1"/>
</dbReference>
<dbReference type="EMBL" id="JH993065">
    <property type="protein sequence ID" value="EKX36967.1"/>
    <property type="molecule type" value="Genomic_DNA"/>
</dbReference>
<evidence type="ECO:0000313" key="3">
    <source>
        <dbReference type="EnsemblProtists" id="EKX36967"/>
    </source>
</evidence>
<gene>
    <name evidence="2" type="ORF">GUITHDRAFT_155082</name>
</gene>
<dbReference type="EnsemblProtists" id="EKX36967">
    <property type="protein sequence ID" value="EKX36967"/>
    <property type="gene ID" value="GUITHDRAFT_155082"/>
</dbReference>
<feature type="non-terminal residue" evidence="2">
    <location>
        <position position="94"/>
    </location>
</feature>
<evidence type="ECO:0000313" key="4">
    <source>
        <dbReference type="Proteomes" id="UP000011087"/>
    </source>
</evidence>
<dbReference type="KEGG" id="gtt:GUITHDRAFT_155082"/>
<dbReference type="PaxDb" id="55529-EKX36967"/>
<dbReference type="AlphaFoldDB" id="L1ILG9"/>
<feature type="signal peptide" evidence="1">
    <location>
        <begin position="1"/>
        <end position="28"/>
    </location>
</feature>